<comment type="similarity">
    <text evidence="1 5">Belongs to the universal ribosomal protein uL29 family.</text>
</comment>
<evidence type="ECO:0000313" key="6">
    <source>
        <dbReference type="EMBL" id="WWR12159.1"/>
    </source>
</evidence>
<dbReference type="EMBL" id="CP135136">
    <property type="protein sequence ID" value="WWR12159.1"/>
    <property type="molecule type" value="Genomic_DNA"/>
</dbReference>
<keyword evidence="2 5" id="KW-0689">Ribosomal protein</keyword>
<dbReference type="Proteomes" id="UP001360424">
    <property type="component" value="Chromosome"/>
</dbReference>
<dbReference type="Pfam" id="PF00831">
    <property type="entry name" value="Ribosomal_L29"/>
    <property type="match status" value="1"/>
</dbReference>
<name>A0ABZ2H1P5_9GAMM</name>
<dbReference type="GO" id="GO:0005840">
    <property type="term" value="C:ribosome"/>
    <property type="evidence" value="ECO:0007669"/>
    <property type="project" value="UniProtKB-KW"/>
</dbReference>
<dbReference type="RefSeq" id="WP_338521821.1">
    <property type="nucleotide sequence ID" value="NZ_CP135136.1"/>
</dbReference>
<organism evidence="6 7">
    <name type="scientific">Candidatus Legionella polyplacis</name>
    <dbReference type="NCBI Taxonomy" id="2005262"/>
    <lineage>
        <taxon>Bacteria</taxon>
        <taxon>Pseudomonadati</taxon>
        <taxon>Pseudomonadota</taxon>
        <taxon>Gammaproteobacteria</taxon>
        <taxon>Legionellales</taxon>
        <taxon>Legionellaceae</taxon>
        <taxon>Legionella</taxon>
    </lineage>
</organism>
<accession>A0ABZ2H1P5</accession>
<evidence type="ECO:0000256" key="2">
    <source>
        <dbReference type="ARBA" id="ARBA00022980"/>
    </source>
</evidence>
<keyword evidence="3 5" id="KW-0687">Ribonucleoprotein</keyword>
<dbReference type="InterPro" id="IPR036049">
    <property type="entry name" value="Ribosomal_uL29_sf"/>
</dbReference>
<reference evidence="6" key="1">
    <citation type="submission" date="2023-09" db="EMBL/GenBank/DDBJ databases">
        <title>Genomes of two closely related lineages of the louse Polyplax serrata with different host specificities.</title>
        <authorList>
            <person name="Martinu J."/>
            <person name="Tarabai H."/>
            <person name="Stefka J."/>
            <person name="Hypsa V."/>
        </authorList>
    </citation>
    <scope>NUCLEOTIDE SEQUENCE [LARGE SCALE GENOMIC DNA]</scope>
    <source>
        <strain evidence="6">HR10_N</strain>
    </source>
</reference>
<evidence type="ECO:0000256" key="1">
    <source>
        <dbReference type="ARBA" id="ARBA00009254"/>
    </source>
</evidence>
<keyword evidence="7" id="KW-1185">Reference proteome</keyword>
<sequence>MVKIKKSKELNTLSLNQLKIELLLLSKERFNLKMKKIYGPLESYHWIKLINKGIARINTILYLKKKEGLLED</sequence>
<evidence type="ECO:0000313" key="7">
    <source>
        <dbReference type="Proteomes" id="UP001360424"/>
    </source>
</evidence>
<evidence type="ECO:0000256" key="5">
    <source>
        <dbReference type="HAMAP-Rule" id="MF_00374"/>
    </source>
</evidence>
<proteinExistence type="inferred from homology"/>
<dbReference type="NCBIfam" id="TIGR00012">
    <property type="entry name" value="L29"/>
    <property type="match status" value="1"/>
</dbReference>
<evidence type="ECO:0000256" key="3">
    <source>
        <dbReference type="ARBA" id="ARBA00023274"/>
    </source>
</evidence>
<protein>
    <recommendedName>
        <fullName evidence="4 5">Large ribosomal subunit protein uL29</fullName>
    </recommendedName>
</protein>
<dbReference type="InterPro" id="IPR001854">
    <property type="entry name" value="Ribosomal_uL29"/>
</dbReference>
<dbReference type="Gene3D" id="1.10.287.310">
    <property type="match status" value="1"/>
</dbReference>
<dbReference type="HAMAP" id="MF_00374">
    <property type="entry name" value="Ribosomal_uL29"/>
    <property type="match status" value="1"/>
</dbReference>
<evidence type="ECO:0000256" key="4">
    <source>
        <dbReference type="ARBA" id="ARBA00035204"/>
    </source>
</evidence>
<gene>
    <name evidence="5 6" type="primary">rpmC</name>
    <name evidence="6" type="ORF">RQL38_00760</name>
</gene>
<dbReference type="SUPFAM" id="SSF46561">
    <property type="entry name" value="Ribosomal protein L29 (L29p)"/>
    <property type="match status" value="1"/>
</dbReference>